<proteinExistence type="predicted"/>
<dbReference type="EMBL" id="MU793326">
    <property type="protein sequence ID" value="KAJ3785994.1"/>
    <property type="molecule type" value="Genomic_DNA"/>
</dbReference>
<reference evidence="5" key="1">
    <citation type="submission" date="2022-08" db="EMBL/GenBank/DDBJ databases">
        <authorList>
            <consortium name="DOE Joint Genome Institute"/>
            <person name="Min B."/>
            <person name="Riley R."/>
            <person name="Sierra-Patev S."/>
            <person name="Naranjo-Ortiz M."/>
            <person name="Looney B."/>
            <person name="Konkel Z."/>
            <person name="Slot J.C."/>
            <person name="Sakamoto Y."/>
            <person name="Steenwyk J.L."/>
            <person name="Rokas A."/>
            <person name="Carro J."/>
            <person name="Camarero S."/>
            <person name="Ferreira P."/>
            <person name="Molpeceres G."/>
            <person name="Ruiz-Duenas F.J."/>
            <person name="Serrano A."/>
            <person name="Henrissat B."/>
            <person name="Drula E."/>
            <person name="Hughes K.W."/>
            <person name="Mata J.L."/>
            <person name="Ishikawa N.K."/>
            <person name="Vargas-Isla R."/>
            <person name="Ushijima S."/>
            <person name="Smith C.A."/>
            <person name="Ahrendt S."/>
            <person name="Andreopoulos W."/>
            <person name="He G."/>
            <person name="Labutti K."/>
            <person name="Lipzen A."/>
            <person name="Ng V."/>
            <person name="Sandor L."/>
            <person name="Barry K."/>
            <person name="Martinez A.T."/>
            <person name="Xiao Y."/>
            <person name="Gibbons J.G."/>
            <person name="Terashima K."/>
            <person name="Hibbett D.S."/>
            <person name="Grigoriev I.V."/>
        </authorList>
    </citation>
    <scope>NUCLEOTIDE SEQUENCE</scope>
    <source>
        <strain evidence="5">TFB10291</strain>
    </source>
</reference>
<dbReference type="PROSITE" id="PS50082">
    <property type="entry name" value="WD_REPEATS_2"/>
    <property type="match status" value="2"/>
</dbReference>
<organism evidence="5 6">
    <name type="scientific">Lentinula aff. detonsa</name>
    <dbReference type="NCBI Taxonomy" id="2804958"/>
    <lineage>
        <taxon>Eukaryota</taxon>
        <taxon>Fungi</taxon>
        <taxon>Dikarya</taxon>
        <taxon>Basidiomycota</taxon>
        <taxon>Agaricomycotina</taxon>
        <taxon>Agaricomycetes</taxon>
        <taxon>Agaricomycetidae</taxon>
        <taxon>Agaricales</taxon>
        <taxon>Marasmiineae</taxon>
        <taxon>Omphalotaceae</taxon>
        <taxon>Lentinula</taxon>
    </lineage>
</organism>
<dbReference type="Gene3D" id="2.130.10.10">
    <property type="entry name" value="YVTN repeat-like/Quinoprotein amine dehydrogenase"/>
    <property type="match status" value="2"/>
</dbReference>
<dbReference type="Pfam" id="PF00400">
    <property type="entry name" value="WD40"/>
    <property type="match status" value="2"/>
</dbReference>
<dbReference type="PANTHER" id="PTHR44156">
    <property type="entry name" value="SUPERNUMERARY LIMBS, ISOFORM B-RELATED"/>
    <property type="match status" value="1"/>
</dbReference>
<evidence type="ECO:0000256" key="2">
    <source>
        <dbReference type="ARBA" id="ARBA00022737"/>
    </source>
</evidence>
<keyword evidence="2" id="KW-0677">Repeat</keyword>
<evidence type="ECO:0000256" key="3">
    <source>
        <dbReference type="PROSITE-ProRule" id="PRU00221"/>
    </source>
</evidence>
<dbReference type="InterPro" id="IPR036322">
    <property type="entry name" value="WD40_repeat_dom_sf"/>
</dbReference>
<comment type="caution">
    <text evidence="5">The sequence shown here is derived from an EMBL/GenBank/DDBJ whole genome shotgun (WGS) entry which is preliminary data.</text>
</comment>
<accession>A0AA38KAD9</accession>
<evidence type="ECO:0000313" key="6">
    <source>
        <dbReference type="Proteomes" id="UP001163798"/>
    </source>
</evidence>
<evidence type="ECO:0000256" key="4">
    <source>
        <dbReference type="SAM" id="MobiDB-lite"/>
    </source>
</evidence>
<keyword evidence="6" id="KW-1185">Reference proteome</keyword>
<dbReference type="InterPro" id="IPR020472">
    <property type="entry name" value="WD40_PAC1"/>
</dbReference>
<dbReference type="PROSITE" id="PS50294">
    <property type="entry name" value="WD_REPEATS_REGION"/>
    <property type="match status" value="2"/>
</dbReference>
<gene>
    <name evidence="5" type="ORF">GGU10DRAFT_387025</name>
</gene>
<dbReference type="SMART" id="SM00320">
    <property type="entry name" value="WD40"/>
    <property type="match status" value="4"/>
</dbReference>
<feature type="compositionally biased region" description="Acidic residues" evidence="4">
    <location>
        <begin position="395"/>
        <end position="408"/>
    </location>
</feature>
<feature type="region of interest" description="Disordered" evidence="4">
    <location>
        <begin position="370"/>
        <end position="408"/>
    </location>
</feature>
<dbReference type="PRINTS" id="PR00320">
    <property type="entry name" value="GPROTEINBRPT"/>
</dbReference>
<dbReference type="InterPro" id="IPR015943">
    <property type="entry name" value="WD40/YVTN_repeat-like_dom_sf"/>
</dbReference>
<dbReference type="AlphaFoldDB" id="A0AA38KAD9"/>
<sequence length="408" mass="46040">MTKSEYLISSSHLELADTRLKKSERLKNVGQPIQLPGKALGIEVVGNTAWIAENTTVARSIDLVSGKTTKLYRGHQGPVSALALWHTDSRQILITGSWDKTIKLWDANTKDLISSTDAHSDFVKSLLVIPSANLLVSGSSDKLIRFWNLHVEQQPLQSAGSLSSHTRPVECLSSRVSENGDIELCTGDTMGIIRLWTLTYDDRRWTSSLKAEFNHHRTKISDLYLGSGQLWTGKEKRRLVFSCPDLRHSASSDETVQVRNLYEAEKKPIPQPIQHSTAVRCLLPLYLTDLQEPYIMTGSGDLMRVYDVSSVDEPELLNEIDAHWHDITHIRLWMRELIDEKTKQKSVEPWIITTSLDSTIRRWRLSDLLVPKPKSTEPPASISPPQAKPGFSMSLEEEQELDELLDSD</sequence>
<name>A0AA38KAD9_9AGAR</name>
<keyword evidence="1 3" id="KW-0853">WD repeat</keyword>
<dbReference type="Proteomes" id="UP001163798">
    <property type="component" value="Unassembled WGS sequence"/>
</dbReference>
<feature type="repeat" description="WD" evidence="3">
    <location>
        <begin position="72"/>
        <end position="115"/>
    </location>
</feature>
<evidence type="ECO:0000256" key="1">
    <source>
        <dbReference type="ARBA" id="ARBA00022574"/>
    </source>
</evidence>
<protein>
    <submittedName>
        <fullName evidence="5">WD40-repeat-containing domain protein</fullName>
    </submittedName>
</protein>
<evidence type="ECO:0000313" key="5">
    <source>
        <dbReference type="EMBL" id="KAJ3785994.1"/>
    </source>
</evidence>
<dbReference type="SUPFAM" id="SSF50978">
    <property type="entry name" value="WD40 repeat-like"/>
    <property type="match status" value="1"/>
</dbReference>
<feature type="repeat" description="WD" evidence="3">
    <location>
        <begin position="116"/>
        <end position="149"/>
    </location>
</feature>
<dbReference type="InterPro" id="IPR001680">
    <property type="entry name" value="WD40_rpt"/>
</dbReference>
<dbReference type="InterPro" id="IPR053299">
    <property type="entry name" value="ASTRA_WD_repeat"/>
</dbReference>
<dbReference type="PROSITE" id="PS00678">
    <property type="entry name" value="WD_REPEATS_1"/>
    <property type="match status" value="2"/>
</dbReference>
<dbReference type="InterPro" id="IPR019775">
    <property type="entry name" value="WD40_repeat_CS"/>
</dbReference>